<dbReference type="Pfam" id="PF07714">
    <property type="entry name" value="PK_Tyr_Ser-Thr"/>
    <property type="match status" value="1"/>
</dbReference>
<dbReference type="PANTHER" id="PTHR47983">
    <property type="entry name" value="PTO-INTERACTING PROTEIN 1-LIKE"/>
    <property type="match status" value="1"/>
</dbReference>
<evidence type="ECO:0000256" key="1">
    <source>
        <dbReference type="ARBA" id="ARBA00022553"/>
    </source>
</evidence>
<evidence type="ECO:0000256" key="3">
    <source>
        <dbReference type="ARBA" id="ARBA00022741"/>
    </source>
</evidence>
<dbReference type="InterPro" id="IPR011009">
    <property type="entry name" value="Kinase-like_dom_sf"/>
</dbReference>
<dbReference type="InterPro" id="IPR000719">
    <property type="entry name" value="Prot_kinase_dom"/>
</dbReference>
<proteinExistence type="predicted"/>
<keyword evidence="8" id="KW-1185">Reference proteome</keyword>
<dbReference type="AlphaFoldDB" id="A0ABC8K4F6"/>
<name>A0ABC8K4F6_ERUVS</name>
<keyword evidence="3" id="KW-0547">Nucleotide-binding</keyword>
<feature type="domain" description="Protein kinase" evidence="6">
    <location>
        <begin position="52"/>
        <end position="290"/>
    </location>
</feature>
<keyword evidence="4" id="KW-0418">Kinase</keyword>
<dbReference type="Proteomes" id="UP001642260">
    <property type="component" value="Unassembled WGS sequence"/>
</dbReference>
<dbReference type="SUPFAM" id="SSF56112">
    <property type="entry name" value="Protein kinase-like (PK-like)"/>
    <property type="match status" value="1"/>
</dbReference>
<organism evidence="7 8">
    <name type="scientific">Eruca vesicaria subsp. sativa</name>
    <name type="common">Garden rocket</name>
    <name type="synonym">Eruca sativa</name>
    <dbReference type="NCBI Taxonomy" id="29727"/>
    <lineage>
        <taxon>Eukaryota</taxon>
        <taxon>Viridiplantae</taxon>
        <taxon>Streptophyta</taxon>
        <taxon>Embryophyta</taxon>
        <taxon>Tracheophyta</taxon>
        <taxon>Spermatophyta</taxon>
        <taxon>Magnoliopsida</taxon>
        <taxon>eudicotyledons</taxon>
        <taxon>Gunneridae</taxon>
        <taxon>Pentapetalae</taxon>
        <taxon>rosids</taxon>
        <taxon>malvids</taxon>
        <taxon>Brassicales</taxon>
        <taxon>Brassicaceae</taxon>
        <taxon>Brassiceae</taxon>
        <taxon>Eruca</taxon>
    </lineage>
</organism>
<comment type="caution">
    <text evidence="7">The sequence shown here is derived from an EMBL/GenBank/DDBJ whole genome shotgun (WGS) entry which is preliminary data.</text>
</comment>
<keyword evidence="5" id="KW-0067">ATP-binding</keyword>
<dbReference type="GO" id="GO:0016301">
    <property type="term" value="F:kinase activity"/>
    <property type="evidence" value="ECO:0007669"/>
    <property type="project" value="UniProtKB-KW"/>
</dbReference>
<sequence>MSCFRWCGSADFLKKSVDHHQRTDQSVVVQTQQHIAVAAIPADELRDITDNFGSKALIGKSSYGRVFYAVLKSSKAAAIKKLDDSSKYQEFISKISIVSILRHDNVIPLVGYCVDVPLRVIVYEYAPNGSLHDILHGRKGVLGAVPGPVLTWQQRVKIAVGAAQGLEYLHEKVNPKVIHGNIKSSNILLFDDDVAKIADIDLSDQDPDMAVRPFCSGGLGRGLGATDYKAPEYIMTGILTKKSDVFSFGVVLLELLTGRKPVDHSLPRGQQSLVRWSSLLLRKPILLFTS</sequence>
<gene>
    <name evidence="7" type="ORF">ERUC_LOCUS16102</name>
</gene>
<evidence type="ECO:0000259" key="6">
    <source>
        <dbReference type="PROSITE" id="PS50011"/>
    </source>
</evidence>
<evidence type="ECO:0000256" key="2">
    <source>
        <dbReference type="ARBA" id="ARBA00022679"/>
    </source>
</evidence>
<evidence type="ECO:0000256" key="5">
    <source>
        <dbReference type="ARBA" id="ARBA00022840"/>
    </source>
</evidence>
<dbReference type="GO" id="GO:0005524">
    <property type="term" value="F:ATP binding"/>
    <property type="evidence" value="ECO:0007669"/>
    <property type="project" value="UniProtKB-KW"/>
</dbReference>
<evidence type="ECO:0000256" key="4">
    <source>
        <dbReference type="ARBA" id="ARBA00022777"/>
    </source>
</evidence>
<evidence type="ECO:0000313" key="7">
    <source>
        <dbReference type="EMBL" id="CAH8343479.1"/>
    </source>
</evidence>
<dbReference type="PANTHER" id="PTHR47983:SF24">
    <property type="entry name" value="F11A17.22 PROTEIN-RELATED"/>
    <property type="match status" value="1"/>
</dbReference>
<reference evidence="7 8" key="1">
    <citation type="submission" date="2022-03" db="EMBL/GenBank/DDBJ databases">
        <authorList>
            <person name="Macdonald S."/>
            <person name="Ahmed S."/>
            <person name="Newling K."/>
        </authorList>
    </citation>
    <scope>NUCLEOTIDE SEQUENCE [LARGE SCALE GENOMIC DNA]</scope>
</reference>
<keyword evidence="1" id="KW-0597">Phosphoprotein</keyword>
<dbReference type="PROSITE" id="PS50011">
    <property type="entry name" value="PROTEIN_KINASE_DOM"/>
    <property type="match status" value="1"/>
</dbReference>
<protein>
    <recommendedName>
        <fullName evidence="6">Protein kinase domain-containing protein</fullName>
    </recommendedName>
</protein>
<accession>A0ABC8K4F6</accession>
<dbReference type="InterPro" id="IPR052101">
    <property type="entry name" value="Plant_StressResp_Kinase"/>
</dbReference>
<dbReference type="InterPro" id="IPR001245">
    <property type="entry name" value="Ser-Thr/Tyr_kinase_cat_dom"/>
</dbReference>
<dbReference type="Gene3D" id="1.10.510.10">
    <property type="entry name" value="Transferase(Phosphotransferase) domain 1"/>
    <property type="match status" value="1"/>
</dbReference>
<evidence type="ECO:0000313" key="8">
    <source>
        <dbReference type="Proteomes" id="UP001642260"/>
    </source>
</evidence>
<keyword evidence="2" id="KW-0808">Transferase</keyword>
<dbReference type="EMBL" id="CAKOAT010151598">
    <property type="protein sequence ID" value="CAH8343479.1"/>
    <property type="molecule type" value="Genomic_DNA"/>
</dbReference>
<dbReference type="Gene3D" id="3.30.200.20">
    <property type="entry name" value="Phosphorylase Kinase, domain 1"/>
    <property type="match status" value="1"/>
</dbReference>